<organism evidence="2 3">
    <name type="scientific">Tanacetum coccineum</name>
    <dbReference type="NCBI Taxonomy" id="301880"/>
    <lineage>
        <taxon>Eukaryota</taxon>
        <taxon>Viridiplantae</taxon>
        <taxon>Streptophyta</taxon>
        <taxon>Embryophyta</taxon>
        <taxon>Tracheophyta</taxon>
        <taxon>Spermatophyta</taxon>
        <taxon>Magnoliopsida</taxon>
        <taxon>eudicotyledons</taxon>
        <taxon>Gunneridae</taxon>
        <taxon>Pentapetalae</taxon>
        <taxon>asterids</taxon>
        <taxon>campanulids</taxon>
        <taxon>Asterales</taxon>
        <taxon>Asteraceae</taxon>
        <taxon>Asteroideae</taxon>
        <taxon>Anthemideae</taxon>
        <taxon>Anthemidinae</taxon>
        <taxon>Tanacetum</taxon>
    </lineage>
</organism>
<accession>A0ABQ5D6U2</accession>
<evidence type="ECO:0000313" key="2">
    <source>
        <dbReference type="EMBL" id="GJT34293.1"/>
    </source>
</evidence>
<dbReference type="Proteomes" id="UP001151760">
    <property type="component" value="Unassembled WGS sequence"/>
</dbReference>
<protein>
    <recommendedName>
        <fullName evidence="4">Reverse transcriptase domain-containing protein</fullName>
    </recommendedName>
</protein>
<dbReference type="EMBL" id="BQNB010014951">
    <property type="protein sequence ID" value="GJT34293.1"/>
    <property type="molecule type" value="Genomic_DNA"/>
</dbReference>
<feature type="compositionally biased region" description="Acidic residues" evidence="1">
    <location>
        <begin position="127"/>
        <end position="141"/>
    </location>
</feature>
<evidence type="ECO:0008006" key="4">
    <source>
        <dbReference type="Google" id="ProtNLM"/>
    </source>
</evidence>
<reference evidence="2" key="1">
    <citation type="journal article" date="2022" name="Int. J. Mol. Sci.">
        <title>Draft Genome of Tanacetum Coccineum: Genomic Comparison of Closely Related Tanacetum-Family Plants.</title>
        <authorList>
            <person name="Yamashiro T."/>
            <person name="Shiraishi A."/>
            <person name="Nakayama K."/>
            <person name="Satake H."/>
        </authorList>
    </citation>
    <scope>NUCLEOTIDE SEQUENCE</scope>
</reference>
<evidence type="ECO:0000256" key="1">
    <source>
        <dbReference type="SAM" id="MobiDB-lite"/>
    </source>
</evidence>
<gene>
    <name evidence="2" type="ORF">Tco_0924712</name>
</gene>
<reference evidence="2" key="2">
    <citation type="submission" date="2022-01" db="EMBL/GenBank/DDBJ databases">
        <authorList>
            <person name="Yamashiro T."/>
            <person name="Shiraishi A."/>
            <person name="Satake H."/>
            <person name="Nakayama K."/>
        </authorList>
    </citation>
    <scope>NUCLEOTIDE SEQUENCE</scope>
</reference>
<comment type="caution">
    <text evidence="2">The sequence shown here is derived from an EMBL/GenBank/DDBJ whole genome shotgun (WGS) entry which is preliminary data.</text>
</comment>
<sequence>MDDEPMWAADRVVAPTLSPTITIHETANEFAIKGNHLTLVKGNQYDGRIRTDPHKHIHKFISANNQKPKQSLKKTIDVADEGINNSDTDKIMARIDAMTLNMDAQYKEMKSHNECNRCGGNHSIADFNDDDTPIDDEEEESTPQPKSQTPKPVKETPIPKLYRSKIPYPQRLRKEKMEAQYGKFLDMIQAVRINVSFVDVLAGMPNYGKFLKELVSNKHKLEQISSAFLSDESSAMIQNKVSPKLGDPGSFCHTPPGRNTRRNIMDIITTQWYQQ</sequence>
<evidence type="ECO:0000313" key="3">
    <source>
        <dbReference type="Proteomes" id="UP001151760"/>
    </source>
</evidence>
<feature type="region of interest" description="Disordered" evidence="1">
    <location>
        <begin position="121"/>
        <end position="160"/>
    </location>
</feature>
<keyword evidence="3" id="KW-1185">Reference proteome</keyword>
<proteinExistence type="predicted"/>
<name>A0ABQ5D6U2_9ASTR</name>